<dbReference type="eggNOG" id="arCOG00969">
    <property type="taxonomic scope" value="Archaea"/>
</dbReference>
<protein>
    <recommendedName>
        <fullName evidence="1">UPF0282 protein Igni_0511</fullName>
    </recommendedName>
</protein>
<dbReference type="InterPro" id="IPR014426">
    <property type="entry name" value="UPF0282_hydrls"/>
</dbReference>
<evidence type="ECO:0000313" key="3">
    <source>
        <dbReference type="Proteomes" id="UP000000262"/>
    </source>
</evidence>
<organism evidence="2 3">
    <name type="scientific">Ignicoccus hospitalis (strain KIN4/I / DSM 18386 / JCM 14125)</name>
    <dbReference type="NCBI Taxonomy" id="453591"/>
    <lineage>
        <taxon>Archaea</taxon>
        <taxon>Thermoproteota</taxon>
        <taxon>Thermoprotei</taxon>
        <taxon>Desulfurococcales</taxon>
        <taxon>Desulfurococcaceae</taxon>
        <taxon>Ignicoccus</taxon>
    </lineage>
</organism>
<dbReference type="AlphaFoldDB" id="A8A9U2"/>
<keyword evidence="3" id="KW-1185">Reference proteome</keyword>
<evidence type="ECO:0000313" key="2">
    <source>
        <dbReference type="EMBL" id="ABU81694.1"/>
    </source>
</evidence>
<dbReference type="HOGENOM" id="CLU_079268_0_0_2"/>
<dbReference type="STRING" id="453591.Igni_0511"/>
<dbReference type="PANTHER" id="PTHR43546:SF4">
    <property type="entry name" value="UPF0282 PROTEIN MJ1629"/>
    <property type="match status" value="1"/>
</dbReference>
<dbReference type="PIRSF" id="PIRSF004944">
    <property type="entry name" value="UCP004944_hydrls"/>
    <property type="match status" value="1"/>
</dbReference>
<keyword evidence="2" id="KW-0378">Hydrolase</keyword>
<dbReference type="InterPro" id="IPR036866">
    <property type="entry name" value="RibonucZ/Hydroxyglut_hydro"/>
</dbReference>
<accession>A8A9U2</accession>
<dbReference type="Gene3D" id="3.60.15.10">
    <property type="entry name" value="Ribonuclease Z/Hydroxyacylglutathione hydrolase-like"/>
    <property type="match status" value="1"/>
</dbReference>
<dbReference type="OrthoDB" id="21331at2157"/>
<dbReference type="InterPro" id="IPR050114">
    <property type="entry name" value="UPF0173_UPF0282_UlaG_hydrolase"/>
</dbReference>
<evidence type="ECO:0000256" key="1">
    <source>
        <dbReference type="HAMAP-Rule" id="MF_01406"/>
    </source>
</evidence>
<sequence>MSWEPLASETLGVRSMALAVGRVVIDPSASLAPKRFGLPPHPLEWGALKEAAERIVRAVERSEAVVITHYHRDHYNPGWLYDYSVYDGKTLFIKDPKNNINVSQKIRAHKFLKALEKMKVNVRVVVADGREFEEFDLSFSPPLVHGEPKLGYVIAVKVGKVLFTSDIEGGDEAAREWAKSQGAEVLIADGPPLYLKKEFDVEGFKEFLRSFPFAVVDHHPARVASWREALGPVRAYSDVLGVEERLLEAKRRELYELHPVEEGWFKFRFRDMRSIYFTENPIN</sequence>
<name>A8A9U2_IGNH4</name>
<dbReference type="RefSeq" id="WP_011998546.1">
    <property type="nucleotide sequence ID" value="NC_009776.1"/>
</dbReference>
<dbReference type="KEGG" id="iho:Igni_0511"/>
<gene>
    <name evidence="2" type="ordered locus">Igni_0511</name>
</gene>
<dbReference type="EMBL" id="CP000816">
    <property type="protein sequence ID" value="ABU81694.1"/>
    <property type="molecule type" value="Genomic_DNA"/>
</dbReference>
<proteinExistence type="inferred from homology"/>
<dbReference type="GeneID" id="5562887"/>
<dbReference type="HAMAP" id="MF_01406">
    <property type="entry name" value="UPF0282"/>
    <property type="match status" value="1"/>
</dbReference>
<dbReference type="Proteomes" id="UP000000262">
    <property type="component" value="Chromosome"/>
</dbReference>
<comment type="similarity">
    <text evidence="1">Belongs to the UPF0282 family.</text>
</comment>
<dbReference type="SUPFAM" id="SSF56281">
    <property type="entry name" value="Metallo-hydrolase/oxidoreductase"/>
    <property type="match status" value="1"/>
</dbReference>
<dbReference type="PANTHER" id="PTHR43546">
    <property type="entry name" value="UPF0173 METAL-DEPENDENT HYDROLASE MJ1163-RELATED"/>
    <property type="match status" value="1"/>
</dbReference>
<dbReference type="GO" id="GO:0016787">
    <property type="term" value="F:hydrolase activity"/>
    <property type="evidence" value="ECO:0007669"/>
    <property type="project" value="UniProtKB-KW"/>
</dbReference>
<reference evidence="2 3" key="1">
    <citation type="journal article" date="2008" name="Genome Biol.">
        <title>A genomic analysis of the archaeal system Ignicoccus hospitalis-Nanoarchaeum equitans.</title>
        <authorList>
            <person name="Podar M."/>
            <person name="Anderson I."/>
            <person name="Makarova K.S."/>
            <person name="Elkins J.G."/>
            <person name="Ivanova N."/>
            <person name="Wall M.A."/>
            <person name="Lykidis A."/>
            <person name="Mavromatis K."/>
            <person name="Sun H."/>
            <person name="Hudson M.E."/>
            <person name="Chen W."/>
            <person name="Deciu C."/>
            <person name="Hutchison D."/>
            <person name="Eads J.R."/>
            <person name="Anderson A."/>
            <person name="Fernandes F."/>
            <person name="Szeto E."/>
            <person name="Lapidus A."/>
            <person name="Kyrpides N.C."/>
            <person name="Saier M.H.Jr."/>
            <person name="Richardson P.M."/>
            <person name="Rachel R."/>
            <person name="Huber H."/>
            <person name="Eisen J.A."/>
            <person name="Koonin E.V."/>
            <person name="Keller M."/>
            <person name="Stetter K.O."/>
        </authorList>
    </citation>
    <scope>NUCLEOTIDE SEQUENCE [LARGE SCALE GENOMIC DNA]</scope>
    <source>
        <strain evidence="3">KIN4/I / DSM 18386 / JCM 14125</strain>
    </source>
</reference>
<dbReference type="PhylomeDB" id="A8A9U2"/>